<organism evidence="3 4">
    <name type="scientific">Mycobacterium gastri</name>
    <dbReference type="NCBI Taxonomy" id="1777"/>
    <lineage>
        <taxon>Bacteria</taxon>
        <taxon>Bacillati</taxon>
        <taxon>Actinomycetota</taxon>
        <taxon>Actinomycetes</taxon>
        <taxon>Mycobacteriales</taxon>
        <taxon>Mycobacteriaceae</taxon>
        <taxon>Mycobacterium</taxon>
    </lineage>
</organism>
<proteinExistence type="predicted"/>
<dbReference type="SUPFAM" id="SSF140459">
    <property type="entry name" value="PE/PPE dimer-like"/>
    <property type="match status" value="1"/>
</dbReference>
<comment type="caution">
    <text evidence="3">The sequence shown here is derived from an EMBL/GenBank/DDBJ whole genome shotgun (WGS) entry which is preliminary data.</text>
</comment>
<evidence type="ECO:0000313" key="4">
    <source>
        <dbReference type="Proteomes" id="UP000193738"/>
    </source>
</evidence>
<evidence type="ECO:0000256" key="1">
    <source>
        <dbReference type="SAM" id="MobiDB-lite"/>
    </source>
</evidence>
<reference evidence="3 4" key="1">
    <citation type="submission" date="2016-01" db="EMBL/GenBank/DDBJ databases">
        <title>The new phylogeny of the genus Mycobacterium.</title>
        <authorList>
            <person name="Tarcisio F."/>
            <person name="Conor M."/>
            <person name="Antonella G."/>
            <person name="Elisabetta G."/>
            <person name="Giulia F.S."/>
            <person name="Sara T."/>
            <person name="Anna F."/>
            <person name="Clotilde B."/>
            <person name="Roberto B."/>
            <person name="Veronica D.S."/>
            <person name="Fabio R."/>
            <person name="Monica P."/>
            <person name="Olivier J."/>
            <person name="Enrico T."/>
            <person name="Nicola S."/>
        </authorList>
    </citation>
    <scope>NUCLEOTIDE SEQUENCE [LARGE SCALE GENOMIC DNA]</scope>
    <source>
        <strain evidence="3 4">DSM 43505</strain>
    </source>
</reference>
<evidence type="ECO:0000259" key="2">
    <source>
        <dbReference type="Pfam" id="PF00934"/>
    </source>
</evidence>
<dbReference type="Proteomes" id="UP000193738">
    <property type="component" value="Unassembled WGS sequence"/>
</dbReference>
<dbReference type="InterPro" id="IPR000084">
    <property type="entry name" value="PE-PGRS_N"/>
</dbReference>
<name>A0A1X1UVE9_MYCGS</name>
<gene>
    <name evidence="3" type="ORF">AWC07_18150</name>
</gene>
<protein>
    <recommendedName>
        <fullName evidence="2">PE domain-containing protein</fullName>
    </recommendedName>
</protein>
<dbReference type="Gene3D" id="1.10.287.850">
    <property type="entry name" value="HP0062-like domain"/>
    <property type="match status" value="1"/>
</dbReference>
<dbReference type="AlphaFoldDB" id="A0A1X1UVE9"/>
<feature type="compositionally biased region" description="Polar residues" evidence="1">
    <location>
        <begin position="254"/>
        <end position="273"/>
    </location>
</feature>
<dbReference type="EMBL" id="LQOX01000146">
    <property type="protein sequence ID" value="ORV60719.1"/>
    <property type="molecule type" value="Genomic_DNA"/>
</dbReference>
<keyword evidence="4" id="KW-1185">Reference proteome</keyword>
<sequence length="348" mass="32356">MPWVIAAPEYVAAAANDLAGIGSTLSQANMAALVPISGVLPAGADEVSFAVSALFDAHAQAYQALSAQAALFHEQFVQLMTAGAGQYAAAEAANVLPFQQRQNLAADAVAGPTASPVVGNGSVGGPPQGAGGRFGAGGSVVPAAVSSNGGLSVAPSNASTTGVTATPAAVPPAGMATAAPAGGSAATAASAAAEPAEPVGQVGPAATAGAPLAAPLSGLSAAAAPAAAPCGSSARSDPAVDTAQAVALGRTAGWSHQQATAGSEGPSWSTPPTYSASAGDRFGTLTGVGLFGNGGSGGNGGLFGAGQSASGGVAYGGSGEAGGWAGSGGFIRAAAAPEVALPRVADSG</sequence>
<evidence type="ECO:0000313" key="3">
    <source>
        <dbReference type="EMBL" id="ORV60719.1"/>
    </source>
</evidence>
<feature type="region of interest" description="Disordered" evidence="1">
    <location>
        <begin position="252"/>
        <end position="273"/>
    </location>
</feature>
<dbReference type="InterPro" id="IPR038332">
    <property type="entry name" value="PPE_sf"/>
</dbReference>
<dbReference type="STRING" id="1777.AWC07_18150"/>
<dbReference type="RefSeq" id="WP_051508284.1">
    <property type="nucleotide sequence ID" value="NZ_LQOX01000146.1"/>
</dbReference>
<accession>A0A1X1UVE9</accession>
<feature type="domain" description="PE" evidence="2">
    <location>
        <begin position="4"/>
        <end position="94"/>
    </location>
</feature>
<dbReference type="Pfam" id="PF00934">
    <property type="entry name" value="PE"/>
    <property type="match status" value="1"/>
</dbReference>